<dbReference type="InterPro" id="IPR026983">
    <property type="entry name" value="DHC"/>
</dbReference>
<dbReference type="Gene3D" id="1.10.8.710">
    <property type="match status" value="1"/>
</dbReference>
<dbReference type="Pfam" id="PF12774">
    <property type="entry name" value="AAA_6"/>
    <property type="match status" value="1"/>
</dbReference>
<dbReference type="InterPro" id="IPR042222">
    <property type="entry name" value="Dynein_2_N"/>
</dbReference>
<dbReference type="PANTHER" id="PTHR45703">
    <property type="entry name" value="DYNEIN HEAVY CHAIN"/>
    <property type="match status" value="1"/>
</dbReference>
<dbReference type="AlphaFoldDB" id="A0A8R2NJK2"/>
<dbReference type="GO" id="GO:0005874">
    <property type="term" value="C:microtubule"/>
    <property type="evidence" value="ECO:0007669"/>
    <property type="project" value="UniProtKB-KW"/>
</dbReference>
<dbReference type="EnsemblMetazoa" id="XM_029485476.1">
    <property type="protein sequence ID" value="XP_029341336.1"/>
    <property type="gene ID" value="LOC100159054"/>
</dbReference>
<dbReference type="Gene3D" id="1.20.58.1120">
    <property type="match status" value="1"/>
</dbReference>
<dbReference type="OrthoDB" id="424310at2759"/>
<dbReference type="KEGG" id="api:100159054"/>
<protein>
    <recommendedName>
        <fullName evidence="16">Dynein heavy chain 12, axonemal</fullName>
    </recommendedName>
</protein>
<keyword evidence="7" id="KW-0175">Coiled coil</keyword>
<dbReference type="InterPro" id="IPR043157">
    <property type="entry name" value="Dynein_AAA1S"/>
</dbReference>
<evidence type="ECO:0000256" key="9">
    <source>
        <dbReference type="ARBA" id="ARBA00023175"/>
    </source>
</evidence>
<dbReference type="GO" id="GO:0005524">
    <property type="term" value="F:ATP binding"/>
    <property type="evidence" value="ECO:0007669"/>
    <property type="project" value="UniProtKB-KW"/>
</dbReference>
<evidence type="ECO:0000256" key="11">
    <source>
        <dbReference type="ARBA" id="ARBA00023273"/>
    </source>
</evidence>
<dbReference type="Gene3D" id="3.40.50.300">
    <property type="entry name" value="P-loop containing nucleotide triphosphate hydrolases"/>
    <property type="match status" value="2"/>
</dbReference>
<keyword evidence="9" id="KW-0505">Motor protein</keyword>
<evidence type="ECO:0000259" key="13">
    <source>
        <dbReference type="Pfam" id="PF12774"/>
    </source>
</evidence>
<dbReference type="InterPro" id="IPR035699">
    <property type="entry name" value="AAA_6"/>
</dbReference>
<name>A0A8R2NJK2_ACYPI</name>
<evidence type="ECO:0008006" key="16">
    <source>
        <dbReference type="Google" id="ProtNLM"/>
    </source>
</evidence>
<keyword evidence="8" id="KW-0969">Cilium</keyword>
<dbReference type="Gene3D" id="3.20.180.20">
    <property type="entry name" value="Dynein heavy chain, N-terminal domain 2"/>
    <property type="match status" value="1"/>
</dbReference>
<keyword evidence="11" id="KW-0966">Cell projection</keyword>
<evidence type="ECO:0000256" key="10">
    <source>
        <dbReference type="ARBA" id="ARBA00023212"/>
    </source>
</evidence>
<reference evidence="14" key="2">
    <citation type="submission" date="2022-06" db="UniProtKB">
        <authorList>
            <consortium name="EnsemblMetazoa"/>
        </authorList>
    </citation>
    <scope>IDENTIFICATION</scope>
</reference>
<dbReference type="Pfam" id="PF08393">
    <property type="entry name" value="DHC_N2"/>
    <property type="match status" value="1"/>
</dbReference>
<organism evidence="14 15">
    <name type="scientific">Acyrthosiphon pisum</name>
    <name type="common">Pea aphid</name>
    <dbReference type="NCBI Taxonomy" id="7029"/>
    <lineage>
        <taxon>Eukaryota</taxon>
        <taxon>Metazoa</taxon>
        <taxon>Ecdysozoa</taxon>
        <taxon>Arthropoda</taxon>
        <taxon>Hexapoda</taxon>
        <taxon>Insecta</taxon>
        <taxon>Pterygota</taxon>
        <taxon>Neoptera</taxon>
        <taxon>Paraneoptera</taxon>
        <taxon>Hemiptera</taxon>
        <taxon>Sternorrhyncha</taxon>
        <taxon>Aphidomorpha</taxon>
        <taxon>Aphidoidea</taxon>
        <taxon>Aphididae</taxon>
        <taxon>Macrosiphini</taxon>
        <taxon>Acyrthosiphon</taxon>
    </lineage>
</organism>
<dbReference type="InterPro" id="IPR042228">
    <property type="entry name" value="Dynein_linker_3"/>
</dbReference>
<evidence type="ECO:0000256" key="2">
    <source>
        <dbReference type="ARBA" id="ARBA00022490"/>
    </source>
</evidence>
<keyword evidence="10" id="KW-0206">Cytoskeleton</keyword>
<dbReference type="RefSeq" id="XP_029341336.1">
    <property type="nucleotide sequence ID" value="XM_029485476.1"/>
</dbReference>
<evidence type="ECO:0000256" key="3">
    <source>
        <dbReference type="ARBA" id="ARBA00022701"/>
    </source>
</evidence>
<evidence type="ECO:0000256" key="6">
    <source>
        <dbReference type="ARBA" id="ARBA00023017"/>
    </source>
</evidence>
<dbReference type="GO" id="GO:0005930">
    <property type="term" value="C:axoneme"/>
    <property type="evidence" value="ECO:0007669"/>
    <property type="project" value="UniProtKB-SubCell"/>
</dbReference>
<dbReference type="FunFam" id="1.10.8.710:FF:000004">
    <property type="entry name" value="Dynein axonemal heavy chain 6"/>
    <property type="match status" value="1"/>
</dbReference>
<dbReference type="GO" id="GO:0045505">
    <property type="term" value="F:dynein intermediate chain binding"/>
    <property type="evidence" value="ECO:0007669"/>
    <property type="project" value="InterPro"/>
</dbReference>
<dbReference type="GeneID" id="100159054"/>
<keyword evidence="5" id="KW-0067">ATP-binding</keyword>
<reference evidence="15" key="1">
    <citation type="submission" date="2010-06" db="EMBL/GenBank/DDBJ databases">
        <authorList>
            <person name="Jiang H."/>
            <person name="Abraham K."/>
            <person name="Ali S."/>
            <person name="Alsbrooks S.L."/>
            <person name="Anim B.N."/>
            <person name="Anosike U.S."/>
            <person name="Attaway T."/>
            <person name="Bandaranaike D.P."/>
            <person name="Battles P.K."/>
            <person name="Bell S.N."/>
            <person name="Bell A.V."/>
            <person name="Beltran B."/>
            <person name="Bickham C."/>
            <person name="Bustamante Y."/>
            <person name="Caleb T."/>
            <person name="Canada A."/>
            <person name="Cardenas V."/>
            <person name="Carter K."/>
            <person name="Chacko J."/>
            <person name="Chandrabose M.N."/>
            <person name="Chavez D."/>
            <person name="Chavez A."/>
            <person name="Chen L."/>
            <person name="Chu H.-S."/>
            <person name="Claassen K.J."/>
            <person name="Cockrell R."/>
            <person name="Collins M."/>
            <person name="Cooper J.A."/>
            <person name="Cree A."/>
            <person name="Curry S.M."/>
            <person name="Da Y."/>
            <person name="Dao M.D."/>
            <person name="Das B."/>
            <person name="Davila M.-L."/>
            <person name="Davy-Carroll L."/>
            <person name="Denson S."/>
            <person name="Dinh H."/>
            <person name="Ebong V.E."/>
            <person name="Edwards J.R."/>
            <person name="Egan A."/>
            <person name="El-Daye J."/>
            <person name="Escobedo L."/>
            <person name="Fernandez S."/>
            <person name="Fernando P.R."/>
            <person name="Flagg N."/>
            <person name="Forbes L.D."/>
            <person name="Fowler R.G."/>
            <person name="Fu Q."/>
            <person name="Gabisi R.A."/>
            <person name="Ganer J."/>
            <person name="Garbino Pronczuk A."/>
            <person name="Garcia R.M."/>
            <person name="Garner T."/>
            <person name="Garrett T.E."/>
            <person name="Gonzalez D.A."/>
            <person name="Hamid H."/>
            <person name="Hawkins E.S."/>
            <person name="Hirani K."/>
            <person name="Hogues M.E."/>
            <person name="Hollins B."/>
            <person name="Hsiao C.-H."/>
            <person name="Jabil R."/>
            <person name="James M.L."/>
            <person name="Jhangiani S.N."/>
            <person name="Johnson B."/>
            <person name="Johnson Q."/>
            <person name="Joshi V."/>
            <person name="Kalu J.B."/>
            <person name="Kam C."/>
            <person name="Kashfia A."/>
            <person name="Keebler J."/>
            <person name="Kisamo H."/>
            <person name="Kovar C.L."/>
            <person name="Lago L.A."/>
            <person name="Lai C.-Y."/>
            <person name="Laidlaw J."/>
            <person name="Lara F."/>
            <person name="Le T.-K."/>
            <person name="Lee S.L."/>
            <person name="Legall F.H."/>
            <person name="Lemon S.J."/>
            <person name="Lewis L.R."/>
            <person name="Li B."/>
            <person name="Liu Y."/>
            <person name="Liu Y.-S."/>
            <person name="Lopez J."/>
            <person name="Lozado R.J."/>
            <person name="Lu J."/>
            <person name="Madu R.C."/>
            <person name="Maheshwari M."/>
            <person name="Maheshwari R."/>
            <person name="Malloy K."/>
            <person name="Martinez E."/>
            <person name="Mathew T."/>
            <person name="Mercado I.C."/>
            <person name="Mercado C."/>
            <person name="Meyer B."/>
            <person name="Montgomery K."/>
            <person name="Morgan M.B."/>
            <person name="Munidasa M."/>
            <person name="Nazareth L.V."/>
            <person name="Nelson J."/>
            <person name="Ng B.M."/>
            <person name="Nguyen N.B."/>
            <person name="Nguyen P.Q."/>
            <person name="Nguyen T."/>
            <person name="Obregon M."/>
            <person name="Okwuonu G.O."/>
            <person name="Onwere C.G."/>
            <person name="Orozco G."/>
            <person name="Parra A."/>
            <person name="Patel S."/>
            <person name="Patil S."/>
            <person name="Perez A."/>
            <person name="Perez Y."/>
            <person name="Pham C."/>
            <person name="Primus E.L."/>
            <person name="Pu L.-L."/>
            <person name="Puazo M."/>
            <person name="Qin X."/>
            <person name="Quiroz J.B."/>
            <person name="Reese J."/>
            <person name="Richards S."/>
            <person name="Rives C.M."/>
            <person name="Robberts R."/>
            <person name="Ruiz S.J."/>
            <person name="Ruiz M.J."/>
            <person name="Santibanez J."/>
            <person name="Schneider B.W."/>
            <person name="Sisson I."/>
            <person name="Smith M."/>
            <person name="Sodergren E."/>
            <person name="Song X.-Z."/>
            <person name="Song B.B."/>
            <person name="Summersgill H."/>
            <person name="Thelus R."/>
            <person name="Thornton R.D."/>
            <person name="Trejos Z.Y."/>
            <person name="Usmani K."/>
            <person name="Vattathil S."/>
            <person name="Villasana D."/>
            <person name="Walker D.L."/>
            <person name="Wang S."/>
            <person name="Wang K."/>
            <person name="White C.S."/>
            <person name="Williams A.C."/>
            <person name="Williamson J."/>
            <person name="Wilson K."/>
            <person name="Woghiren I.O."/>
            <person name="Woodworth J.R."/>
            <person name="Worley K.C."/>
            <person name="Wright R.A."/>
            <person name="Wu W."/>
            <person name="Young L."/>
            <person name="Zhang L."/>
            <person name="Zhang J."/>
            <person name="Zhu Y."/>
            <person name="Muzny D.M."/>
            <person name="Weinstock G."/>
            <person name="Gibbs R.A."/>
        </authorList>
    </citation>
    <scope>NUCLEOTIDE SEQUENCE [LARGE SCALE GENOMIC DNA]</scope>
    <source>
        <strain evidence="15">LSR1</strain>
    </source>
</reference>
<dbReference type="InterPro" id="IPR027417">
    <property type="entry name" value="P-loop_NTPase"/>
</dbReference>
<dbReference type="PANTHER" id="PTHR45703:SF1">
    <property type="entry name" value="DYNEINS HEAVY CHAIN"/>
    <property type="match status" value="1"/>
</dbReference>
<keyword evidence="6" id="KW-0243">Dynein</keyword>
<dbReference type="InterPro" id="IPR013602">
    <property type="entry name" value="Dynein_heavy_linker"/>
</dbReference>
<dbReference type="GO" id="GO:0051959">
    <property type="term" value="F:dynein light intermediate chain binding"/>
    <property type="evidence" value="ECO:0007669"/>
    <property type="project" value="InterPro"/>
</dbReference>
<evidence type="ECO:0000256" key="1">
    <source>
        <dbReference type="ARBA" id="ARBA00004430"/>
    </source>
</evidence>
<feature type="domain" description="Dynein heavy chain hydrolytic ATP-binding dynein motor region" evidence="13">
    <location>
        <begin position="353"/>
        <end position="679"/>
    </location>
</feature>
<keyword evidence="3" id="KW-0493">Microtubule</keyword>
<dbReference type="GO" id="GO:0030286">
    <property type="term" value="C:dynein complex"/>
    <property type="evidence" value="ECO:0007669"/>
    <property type="project" value="UniProtKB-KW"/>
</dbReference>
<dbReference type="Proteomes" id="UP000007819">
    <property type="component" value="Chromosome X"/>
</dbReference>
<accession>A0A8R2NJK2</accession>
<keyword evidence="2" id="KW-0963">Cytoplasm</keyword>
<dbReference type="FunFam" id="3.20.180.20:FF:000003">
    <property type="entry name" value="Dynein heavy chain 12, axonemal"/>
    <property type="match status" value="1"/>
</dbReference>
<evidence type="ECO:0000256" key="8">
    <source>
        <dbReference type="ARBA" id="ARBA00023069"/>
    </source>
</evidence>
<dbReference type="FunFam" id="1.20.58.1120:FF:000005">
    <property type="entry name" value="Dynein, axonemal, heavy chain 12"/>
    <property type="match status" value="1"/>
</dbReference>
<evidence type="ECO:0000259" key="12">
    <source>
        <dbReference type="Pfam" id="PF08393"/>
    </source>
</evidence>
<sequence length="816" mass="92994">MVLDDHLIKTISIRGSAFVKPIRNEVNEWFELVNRMNMTLEEWAKVQIQWLYLLPIFSSKDIVAQMPEEGSLFDEINVVVKGLLGMVNSDPLATECIGQEGVLESLKNCNDMMETINAGVNNYLEKKRLYFPRFFFLSNDEMLEILSETKNPKKVQPHLKKCFEGIAKLEFSKNLEILKLLSSEGEEIELNQFISTVEARGSVEKWLIQVEEQMIISIKLCIENAYKEYPTIKRTLWVQKWPGQCVLCVTQMYWTAEVHDVFNAHEVGKMRNYHLFLTNQLNNIVDLVRGKLSKQTRISLSALVTLDVHCRDVVDDLVNNNVSHHMDFKWLSQLRYYWKDDVLVCITNATVYYAYEYLGNTPRLVITPLTDRCYRTLISAYHLHLNGAPEGPAGTGKTETTKDLAKALAVQCVVFNCSDSLDYLAMGKFFKGLASSGAWACFDEFNRIDIEVLSVIAQQILSIVQAVRSNVETFMFEGTELILNPKCYVCITMNPGYAGRSELPDNLKVLFRTVAMMVPDYAMIGEISLYSYGFVNARELSVKIVTTYKLCSEQLSSQSHYDYGMRAVKTVLIAAGNLKMKFPKDDESELLLRSILDVNSAKFLSKDVPLFNGIISDLFPGVQMPNPNYKNLMNAANIVCAKMQLQPNDNFMEKLIQTYEMMVVRHGFMLVGNPFGGKTSLLHLLAETLSLQNQLGQGEEKVEYETVNPKALTMGQLYGCFDDVSREWSDGIVANTFRAFSMAETLDRKWLIFDGPVDAVWIENMNTVLDDNKKLCLVSGEVISMPDCMSMIFEVMDLNQVWIYDLRFCQTERVVL</sequence>
<dbReference type="Gene3D" id="1.20.140.100">
    <property type="entry name" value="Dynein heavy chain, N-terminal domain 2"/>
    <property type="match status" value="1"/>
</dbReference>
<keyword evidence="4" id="KW-0547">Nucleotide-binding</keyword>
<evidence type="ECO:0000256" key="4">
    <source>
        <dbReference type="ARBA" id="ARBA00022741"/>
    </source>
</evidence>
<dbReference type="GO" id="GO:0007018">
    <property type="term" value="P:microtubule-based movement"/>
    <property type="evidence" value="ECO:0007669"/>
    <property type="project" value="InterPro"/>
</dbReference>
<proteinExistence type="predicted"/>
<evidence type="ECO:0000313" key="15">
    <source>
        <dbReference type="Proteomes" id="UP000007819"/>
    </source>
</evidence>
<comment type="subcellular location">
    <subcellularLocation>
        <location evidence="1">Cytoplasm</location>
        <location evidence="1">Cytoskeleton</location>
        <location evidence="1">Cilium axoneme</location>
    </subcellularLocation>
</comment>
<keyword evidence="15" id="KW-1185">Reference proteome</keyword>
<feature type="domain" description="Dynein heavy chain linker" evidence="12">
    <location>
        <begin position="2"/>
        <end position="225"/>
    </location>
</feature>
<evidence type="ECO:0000313" key="14">
    <source>
        <dbReference type="EnsemblMetazoa" id="XP_029341336.1"/>
    </source>
</evidence>
<dbReference type="FunFam" id="3.40.50.300:FF:000044">
    <property type="entry name" value="Dynein heavy chain 5, axonemal"/>
    <property type="match status" value="1"/>
</dbReference>
<dbReference type="SUPFAM" id="SSF52540">
    <property type="entry name" value="P-loop containing nucleoside triphosphate hydrolases"/>
    <property type="match status" value="2"/>
</dbReference>
<evidence type="ECO:0000256" key="7">
    <source>
        <dbReference type="ARBA" id="ARBA00023054"/>
    </source>
</evidence>
<evidence type="ECO:0000256" key="5">
    <source>
        <dbReference type="ARBA" id="ARBA00022840"/>
    </source>
</evidence>